<keyword evidence="4" id="KW-1185">Reference proteome</keyword>
<evidence type="ECO:0000313" key="3">
    <source>
        <dbReference type="EMBL" id="GCE14918.1"/>
    </source>
</evidence>
<dbReference type="InterPro" id="IPR029069">
    <property type="entry name" value="HotDog_dom_sf"/>
</dbReference>
<dbReference type="OrthoDB" id="9787658at2"/>
<sequence length="150" mass="16601">MHFHLIDRISSFEPGHTIRALKLTSRNEDYWNSGETGLLLPQALMLEALCQAGSWLLLLSTGMKKRAALLSIGSVTYLGEVRPGMLLELEGTLLSMTDEMAVLEGKVTQAGETVLEAQDIMCALIDADRLEAREVTEQMKRVLTREGKLV</sequence>
<dbReference type="RefSeq" id="WP_126582444.1">
    <property type="nucleotide sequence ID" value="NZ_BIFR01000002.1"/>
</dbReference>
<organism evidence="3 4">
    <name type="scientific">Tengunoibacter tsumagoiensis</name>
    <dbReference type="NCBI Taxonomy" id="2014871"/>
    <lineage>
        <taxon>Bacteria</taxon>
        <taxon>Bacillati</taxon>
        <taxon>Chloroflexota</taxon>
        <taxon>Ktedonobacteria</taxon>
        <taxon>Ktedonobacterales</taxon>
        <taxon>Dictyobacteraceae</taxon>
        <taxon>Tengunoibacter</taxon>
    </lineage>
</organism>
<dbReference type="Pfam" id="PF07977">
    <property type="entry name" value="FabA"/>
    <property type="match status" value="1"/>
</dbReference>
<accession>A0A402A738</accession>
<reference evidence="4" key="1">
    <citation type="submission" date="2018-12" db="EMBL/GenBank/DDBJ databases">
        <title>Tengunoibacter tsumagoiensis gen. nov., sp. nov., Dictyobacter kobayashii sp. nov., D. alpinus sp. nov., and D. joshuensis sp. nov. and description of Dictyobacteraceae fam. nov. within the order Ktedonobacterales isolated from Tengu-no-mugimeshi.</title>
        <authorList>
            <person name="Wang C.M."/>
            <person name="Zheng Y."/>
            <person name="Sakai Y."/>
            <person name="Toyoda A."/>
            <person name="Minakuchi Y."/>
            <person name="Abe K."/>
            <person name="Yokota A."/>
            <person name="Yabe S."/>
        </authorList>
    </citation>
    <scope>NUCLEOTIDE SEQUENCE [LARGE SCALE GENOMIC DNA]</scope>
    <source>
        <strain evidence="4">Uno3</strain>
    </source>
</reference>
<evidence type="ECO:0000256" key="2">
    <source>
        <dbReference type="ARBA" id="ARBA00023239"/>
    </source>
</evidence>
<name>A0A402A738_9CHLR</name>
<comment type="caution">
    <text evidence="3">The sequence shown here is derived from an EMBL/GenBank/DDBJ whole genome shotgun (WGS) entry which is preliminary data.</text>
</comment>
<dbReference type="EMBL" id="BIFR01000002">
    <property type="protein sequence ID" value="GCE14918.1"/>
    <property type="molecule type" value="Genomic_DNA"/>
</dbReference>
<dbReference type="GO" id="GO:0016829">
    <property type="term" value="F:lyase activity"/>
    <property type="evidence" value="ECO:0007669"/>
    <property type="project" value="UniProtKB-KW"/>
</dbReference>
<evidence type="ECO:0000313" key="4">
    <source>
        <dbReference type="Proteomes" id="UP000287352"/>
    </source>
</evidence>
<dbReference type="PANTHER" id="PTHR30272:SF1">
    <property type="entry name" value="3-HYDROXYACYL-[ACYL-CARRIER-PROTEIN] DEHYDRATASE"/>
    <property type="match status" value="1"/>
</dbReference>
<comment type="similarity">
    <text evidence="1">Belongs to the thioester dehydratase family. FabZ subfamily.</text>
</comment>
<protein>
    <recommendedName>
        <fullName evidence="5">3-hydroxylacyl-ACP dehydratase</fullName>
    </recommendedName>
</protein>
<evidence type="ECO:0000256" key="1">
    <source>
        <dbReference type="ARBA" id="ARBA00009174"/>
    </source>
</evidence>
<dbReference type="Gene3D" id="3.10.129.10">
    <property type="entry name" value="Hotdog Thioesterase"/>
    <property type="match status" value="1"/>
</dbReference>
<dbReference type="SUPFAM" id="SSF54637">
    <property type="entry name" value="Thioesterase/thiol ester dehydrase-isomerase"/>
    <property type="match status" value="1"/>
</dbReference>
<dbReference type="InterPro" id="IPR013114">
    <property type="entry name" value="FabA_FabZ"/>
</dbReference>
<proteinExistence type="inferred from homology"/>
<dbReference type="Proteomes" id="UP000287352">
    <property type="component" value="Unassembled WGS sequence"/>
</dbReference>
<gene>
    <name evidence="3" type="ORF">KTT_47770</name>
</gene>
<evidence type="ECO:0008006" key="5">
    <source>
        <dbReference type="Google" id="ProtNLM"/>
    </source>
</evidence>
<dbReference type="AlphaFoldDB" id="A0A402A738"/>
<keyword evidence="2" id="KW-0456">Lyase</keyword>
<dbReference type="PANTHER" id="PTHR30272">
    <property type="entry name" value="3-HYDROXYACYL-[ACYL-CARRIER-PROTEIN] DEHYDRATASE"/>
    <property type="match status" value="1"/>
</dbReference>